<keyword evidence="6 7" id="KW-0413">Isomerase</keyword>
<dbReference type="Gene3D" id="1.10.2020.10">
    <property type="entry name" value="uronate isomerase, domain 2, chain A"/>
    <property type="match status" value="1"/>
</dbReference>
<sequence length="473" mass="54227">MATFIDKDFLLQGDIAKNLYHQCASEMPIIDYHNHLDAKDIYNDIHYVSMTEAWLSSDHYMWRALRSNGVNEHFITGNAYEYEKFQKWCEIMPYLIGNPIYHWCHLELKIYFNLDLLINSENCAAIWEHCNALLKTPEFSMRQLLMRRNVDTLCTTDDPLSDLRYHRKIAQSDFPIKVLPTFRADGLFAIEDVEKFNVMLKQLTMLTNIDIVDFSSYAEAMVSRVEYFAEHHCNLSDLGLKVVEYAYACSDVLDDIMFKVLNRLSLSVLEITQFQSAVFKVLGESYDLHGWSMQVHIGVLANVNKRRLHSLGAGSGFSVANDNAIATNLCHLLNSLDEIRALPQTILYSVNPKDSHVLGAILGAFQDSDAAPGKIQLGAAWWFNDHKLGMEQQLQDLANLGALGRFIGMLTDSRSVLSISRHDYFRRILCNLLGQWVDTGEIPNDPHLLLQTVENICYRNAKNYFNFHHSQIL</sequence>
<evidence type="ECO:0000256" key="5">
    <source>
        <dbReference type="ARBA" id="ARBA00020555"/>
    </source>
</evidence>
<dbReference type="GO" id="GO:0016853">
    <property type="term" value="F:isomerase activity"/>
    <property type="evidence" value="ECO:0007669"/>
    <property type="project" value="UniProtKB-KW"/>
</dbReference>
<dbReference type="HAMAP" id="MF_00675">
    <property type="entry name" value="UxaC"/>
    <property type="match status" value="1"/>
</dbReference>
<evidence type="ECO:0000256" key="1">
    <source>
        <dbReference type="ARBA" id="ARBA00001165"/>
    </source>
</evidence>
<comment type="pathway">
    <text evidence="2 7">Carbohydrate metabolism; pentose and glucuronate interconversion.</text>
</comment>
<name>A0ABQ6DYT9_9GAMM</name>
<dbReference type="Pfam" id="PF02614">
    <property type="entry name" value="UxaC"/>
    <property type="match status" value="1"/>
</dbReference>
<evidence type="ECO:0000256" key="7">
    <source>
        <dbReference type="HAMAP-Rule" id="MF_00675"/>
    </source>
</evidence>
<dbReference type="RefSeq" id="WP_284203293.1">
    <property type="nucleotide sequence ID" value="NZ_BSPQ01000002.1"/>
</dbReference>
<dbReference type="Proteomes" id="UP001157353">
    <property type="component" value="Unassembled WGS sequence"/>
</dbReference>
<evidence type="ECO:0000256" key="2">
    <source>
        <dbReference type="ARBA" id="ARBA00004892"/>
    </source>
</evidence>
<evidence type="ECO:0000256" key="4">
    <source>
        <dbReference type="ARBA" id="ARBA00012546"/>
    </source>
</evidence>
<protein>
    <recommendedName>
        <fullName evidence="5 7">Uronate isomerase</fullName>
        <ecNumber evidence="4 7">5.3.1.12</ecNumber>
    </recommendedName>
    <alternativeName>
        <fullName evidence="7">Glucuronate isomerase</fullName>
    </alternativeName>
    <alternativeName>
        <fullName evidence="7">Uronic isomerase</fullName>
    </alternativeName>
</protein>
<dbReference type="Gene3D" id="3.20.20.140">
    <property type="entry name" value="Metal-dependent hydrolases"/>
    <property type="match status" value="1"/>
</dbReference>
<dbReference type="NCBIfam" id="NF002794">
    <property type="entry name" value="PRK02925.1"/>
    <property type="match status" value="1"/>
</dbReference>
<dbReference type="PANTHER" id="PTHR30068">
    <property type="entry name" value="URONATE ISOMERASE"/>
    <property type="match status" value="1"/>
</dbReference>
<dbReference type="EC" id="5.3.1.12" evidence="4 7"/>
<gene>
    <name evidence="7 8" type="primary">uxaC</name>
    <name evidence="8" type="ORF">GCM10007916_12410</name>
</gene>
<comment type="caution">
    <text evidence="8">The sequence shown here is derived from an EMBL/GenBank/DDBJ whole genome shotgun (WGS) entry which is preliminary data.</text>
</comment>
<dbReference type="InterPro" id="IPR032466">
    <property type="entry name" value="Metal_Hydrolase"/>
</dbReference>
<dbReference type="InterPro" id="IPR003766">
    <property type="entry name" value="Uronate_isomerase"/>
</dbReference>
<keyword evidence="9" id="KW-1185">Reference proteome</keyword>
<proteinExistence type="inferred from homology"/>
<reference evidence="9" key="1">
    <citation type="journal article" date="2019" name="Int. J. Syst. Evol. Microbiol.">
        <title>The Global Catalogue of Microorganisms (GCM) 10K type strain sequencing project: providing services to taxonomists for standard genome sequencing and annotation.</title>
        <authorList>
            <consortium name="The Broad Institute Genomics Platform"/>
            <consortium name="The Broad Institute Genome Sequencing Center for Infectious Disease"/>
            <person name="Wu L."/>
            <person name="Ma J."/>
        </authorList>
    </citation>
    <scope>NUCLEOTIDE SEQUENCE [LARGE SCALE GENOMIC DNA]</scope>
    <source>
        <strain evidence="9">NBRC 103166</strain>
    </source>
</reference>
<comment type="catalytic activity">
    <reaction evidence="7">
        <text>aldehydo-D-galacturonate = keto-D-tagaturonate</text>
        <dbReference type="Rhea" id="RHEA:27702"/>
        <dbReference type="ChEBI" id="CHEBI:12952"/>
        <dbReference type="ChEBI" id="CHEBI:17886"/>
    </reaction>
</comment>
<comment type="similarity">
    <text evidence="3 7">Belongs to the metallo-dependent hydrolases superfamily. Uronate isomerase family.</text>
</comment>
<evidence type="ECO:0000256" key="6">
    <source>
        <dbReference type="ARBA" id="ARBA00023235"/>
    </source>
</evidence>
<dbReference type="SUPFAM" id="SSF51556">
    <property type="entry name" value="Metallo-dependent hydrolases"/>
    <property type="match status" value="1"/>
</dbReference>
<dbReference type="PANTHER" id="PTHR30068:SF4">
    <property type="entry name" value="URONATE ISOMERASE"/>
    <property type="match status" value="1"/>
</dbReference>
<organism evidence="8 9">
    <name type="scientific">Psychromonas marina</name>
    <dbReference type="NCBI Taxonomy" id="88364"/>
    <lineage>
        <taxon>Bacteria</taxon>
        <taxon>Pseudomonadati</taxon>
        <taxon>Pseudomonadota</taxon>
        <taxon>Gammaproteobacteria</taxon>
        <taxon>Alteromonadales</taxon>
        <taxon>Psychromonadaceae</taxon>
        <taxon>Psychromonas</taxon>
    </lineage>
</organism>
<accession>A0ABQ6DYT9</accession>
<dbReference type="EMBL" id="BSPQ01000002">
    <property type="protein sequence ID" value="GLS90174.1"/>
    <property type="molecule type" value="Genomic_DNA"/>
</dbReference>
<evidence type="ECO:0000313" key="9">
    <source>
        <dbReference type="Proteomes" id="UP001157353"/>
    </source>
</evidence>
<evidence type="ECO:0000256" key="3">
    <source>
        <dbReference type="ARBA" id="ARBA00008397"/>
    </source>
</evidence>
<evidence type="ECO:0000313" key="8">
    <source>
        <dbReference type="EMBL" id="GLS90174.1"/>
    </source>
</evidence>
<comment type="catalytic activity">
    <reaction evidence="1 7">
        <text>D-glucuronate = D-fructuronate</text>
        <dbReference type="Rhea" id="RHEA:13049"/>
        <dbReference type="ChEBI" id="CHEBI:58720"/>
        <dbReference type="ChEBI" id="CHEBI:59863"/>
        <dbReference type="EC" id="5.3.1.12"/>
    </reaction>
</comment>